<evidence type="ECO:0000259" key="1">
    <source>
        <dbReference type="Pfam" id="PF14392"/>
    </source>
</evidence>
<dbReference type="InterPro" id="IPR025836">
    <property type="entry name" value="Zn_knuckle_CX2CX4HX4C"/>
</dbReference>
<dbReference type="PANTHER" id="PTHR31286">
    <property type="entry name" value="GLYCINE-RICH CELL WALL STRUCTURAL PROTEIN 1.8-LIKE"/>
    <property type="match status" value="1"/>
</dbReference>
<evidence type="ECO:0000313" key="2">
    <source>
        <dbReference type="EMBL" id="KHN09229.1"/>
    </source>
</evidence>
<dbReference type="Pfam" id="PF14392">
    <property type="entry name" value="zf-CCHC_4"/>
    <property type="match status" value="1"/>
</dbReference>
<reference evidence="2" key="1">
    <citation type="submission" date="2014-07" db="EMBL/GenBank/DDBJ databases">
        <title>Identification of a novel salt tolerance gene in wild soybean by whole-genome sequencing.</title>
        <authorList>
            <person name="Lam H.-M."/>
            <person name="Qi X."/>
            <person name="Li M.-W."/>
            <person name="Liu X."/>
            <person name="Xie M."/>
            <person name="Ni M."/>
            <person name="Xu X."/>
        </authorList>
    </citation>
    <scope>NUCLEOTIDE SEQUENCE [LARGE SCALE GENOMIC DNA]</scope>
    <source>
        <tissue evidence="2">Root</tissue>
    </source>
</reference>
<dbReference type="InterPro" id="IPR040256">
    <property type="entry name" value="At4g02000-like"/>
</dbReference>
<sequence>MMKDVDFEEEGEIVTIPEVGERIKDEGFWLVGKIHTKESSNVMKEFKTTIAQALKTKKGVEIRNLERNLLAFRFLSVNDKEAVIKGFCTKEIEETIGNTLGSFIKWDQSEEYRVGKSMRVRILMDITKPLRRGVMMKIGVKEAREIIFKYERLGNICYMCGFLDHLLKECEDDEGVDIDNLLYEPWLRASPVHQNEAAGV</sequence>
<proteinExistence type="predicted"/>
<name>A0A0B2PNF8_GLYSO</name>
<dbReference type="AlphaFoldDB" id="A0A0B2PNF8"/>
<feature type="domain" description="Zinc knuckle CX2CX4HX4C" evidence="1">
    <location>
        <begin position="124"/>
        <end position="171"/>
    </location>
</feature>
<organism evidence="2">
    <name type="scientific">Glycine soja</name>
    <name type="common">Wild soybean</name>
    <dbReference type="NCBI Taxonomy" id="3848"/>
    <lineage>
        <taxon>Eukaryota</taxon>
        <taxon>Viridiplantae</taxon>
        <taxon>Streptophyta</taxon>
        <taxon>Embryophyta</taxon>
        <taxon>Tracheophyta</taxon>
        <taxon>Spermatophyta</taxon>
        <taxon>Magnoliopsida</taxon>
        <taxon>eudicotyledons</taxon>
        <taxon>Gunneridae</taxon>
        <taxon>Pentapetalae</taxon>
        <taxon>rosids</taxon>
        <taxon>fabids</taxon>
        <taxon>Fabales</taxon>
        <taxon>Fabaceae</taxon>
        <taxon>Papilionoideae</taxon>
        <taxon>50 kb inversion clade</taxon>
        <taxon>NPAAA clade</taxon>
        <taxon>indigoferoid/millettioid clade</taxon>
        <taxon>Phaseoleae</taxon>
        <taxon>Glycine</taxon>
        <taxon>Glycine subgen. Soja</taxon>
    </lineage>
</organism>
<dbReference type="Proteomes" id="UP000053555">
    <property type="component" value="Unassembled WGS sequence"/>
</dbReference>
<accession>A0A0B2PNF8</accession>
<gene>
    <name evidence="2" type="ORF">glysoja_048630</name>
</gene>
<dbReference type="PANTHER" id="PTHR31286:SF178">
    <property type="entry name" value="DUF4283 DOMAIN-CONTAINING PROTEIN"/>
    <property type="match status" value="1"/>
</dbReference>
<dbReference type="EMBL" id="KN665333">
    <property type="protein sequence ID" value="KHN09229.1"/>
    <property type="molecule type" value="Genomic_DNA"/>
</dbReference>
<protein>
    <recommendedName>
        <fullName evidence="1">Zinc knuckle CX2CX4HX4C domain-containing protein</fullName>
    </recommendedName>
</protein>